<dbReference type="CDD" id="cd09032">
    <property type="entry name" value="KH-I_N4BP1_like_rpt1"/>
    <property type="match status" value="1"/>
</dbReference>
<dbReference type="InterPro" id="IPR055498">
    <property type="entry name" value="DUF7070"/>
</dbReference>
<feature type="region of interest" description="Disordered" evidence="2">
    <location>
        <begin position="489"/>
        <end position="567"/>
    </location>
</feature>
<feature type="compositionally biased region" description="Basic and acidic residues" evidence="2">
    <location>
        <begin position="858"/>
        <end position="870"/>
    </location>
</feature>
<feature type="domain" description="N4BP1 UBA-like" evidence="6">
    <location>
        <begin position="291"/>
        <end position="335"/>
    </location>
</feature>
<dbReference type="Pfam" id="PF23053">
    <property type="entry name" value="UBA_N4BP1"/>
    <property type="match status" value="1"/>
</dbReference>
<feature type="region of interest" description="Disordered" evidence="2">
    <location>
        <begin position="392"/>
        <end position="437"/>
    </location>
</feature>
<dbReference type="PANTHER" id="PTHR12876:SF28">
    <property type="entry name" value="PROTEIN KHNYN"/>
    <property type="match status" value="1"/>
</dbReference>
<dbReference type="InterPro" id="IPR036612">
    <property type="entry name" value="KH_dom_type_1_sf"/>
</dbReference>
<dbReference type="EMBL" id="JAHFZB010000048">
    <property type="protein sequence ID" value="KAK6467617.1"/>
    <property type="molecule type" value="Genomic_DNA"/>
</dbReference>
<evidence type="ECO:0000313" key="9">
    <source>
        <dbReference type="EMBL" id="KAK6467617.1"/>
    </source>
</evidence>
<comment type="caution">
    <text evidence="9">The sequence shown here is derived from an EMBL/GenBank/DDBJ whole genome shotgun (WGS) entry which is preliminary data.</text>
</comment>
<feature type="region of interest" description="Disordered" evidence="2">
    <location>
        <begin position="753"/>
        <end position="777"/>
    </location>
</feature>
<dbReference type="SUPFAM" id="SSF54791">
    <property type="entry name" value="Eukaryotic type KH-domain (KH-domain type I)"/>
    <property type="match status" value="1"/>
</dbReference>
<evidence type="ECO:0000259" key="6">
    <source>
        <dbReference type="Pfam" id="PF23053"/>
    </source>
</evidence>
<evidence type="ECO:0000259" key="5">
    <source>
        <dbReference type="Pfam" id="PF23052"/>
    </source>
</evidence>
<dbReference type="PANTHER" id="PTHR12876">
    <property type="entry name" value="N4BP1-RELATED"/>
    <property type="match status" value="1"/>
</dbReference>
<feature type="domain" description="RNase NYN" evidence="3">
    <location>
        <begin position="595"/>
        <end position="747"/>
    </location>
</feature>
<dbReference type="Proteomes" id="UP001369086">
    <property type="component" value="Unassembled WGS sequence"/>
</dbReference>
<feature type="domain" description="N4BP1 second type I KH-domain" evidence="5">
    <location>
        <begin position="91"/>
        <end position="206"/>
    </location>
</feature>
<feature type="compositionally biased region" description="Basic and acidic residues" evidence="2">
    <location>
        <begin position="406"/>
        <end position="437"/>
    </location>
</feature>
<name>A0ABR0Y4M5_HUSHU</name>
<dbReference type="InterPro" id="IPR021869">
    <property type="entry name" value="RNase_Zc3h12_NYN"/>
</dbReference>
<evidence type="ECO:0000259" key="7">
    <source>
        <dbReference type="Pfam" id="PF23054"/>
    </source>
</evidence>
<feature type="region of interest" description="Disordered" evidence="2">
    <location>
        <begin position="790"/>
        <end position="823"/>
    </location>
</feature>
<evidence type="ECO:0000259" key="8">
    <source>
        <dbReference type="Pfam" id="PF23255"/>
    </source>
</evidence>
<evidence type="ECO:0000256" key="2">
    <source>
        <dbReference type="SAM" id="MobiDB-lite"/>
    </source>
</evidence>
<evidence type="ECO:0000313" key="10">
    <source>
        <dbReference type="Proteomes" id="UP001369086"/>
    </source>
</evidence>
<organism evidence="9 10">
    <name type="scientific">Huso huso</name>
    <name type="common">Beluga</name>
    <name type="synonym">Acipenser huso</name>
    <dbReference type="NCBI Taxonomy" id="61971"/>
    <lineage>
        <taxon>Eukaryota</taxon>
        <taxon>Metazoa</taxon>
        <taxon>Chordata</taxon>
        <taxon>Craniata</taxon>
        <taxon>Vertebrata</taxon>
        <taxon>Euteleostomi</taxon>
        <taxon>Actinopterygii</taxon>
        <taxon>Chondrostei</taxon>
        <taxon>Acipenseriformes</taxon>
        <taxon>Acipenseridae</taxon>
        <taxon>Huso</taxon>
    </lineage>
</organism>
<accession>A0ABR0Y4M5</accession>
<evidence type="ECO:0000259" key="3">
    <source>
        <dbReference type="Pfam" id="PF11977"/>
    </source>
</evidence>
<comment type="similarity">
    <text evidence="1">Belongs to the N4BP1 family.</text>
</comment>
<feature type="region of interest" description="Disordered" evidence="2">
    <location>
        <begin position="851"/>
        <end position="870"/>
    </location>
</feature>
<dbReference type="Pfam" id="PF23052">
    <property type="entry name" value="KH_N4BP1_2nd"/>
    <property type="match status" value="1"/>
</dbReference>
<dbReference type="InterPro" id="IPR056631">
    <property type="entry name" value="UBA_N4BP1"/>
</dbReference>
<dbReference type="InterPro" id="IPR051101">
    <property type="entry name" value="ZC3H12/N4BP1_RNase_Reg"/>
</dbReference>
<keyword evidence="10" id="KW-1185">Reference proteome</keyword>
<feature type="domain" description="DUF7070" evidence="8">
    <location>
        <begin position="348"/>
        <end position="394"/>
    </location>
</feature>
<dbReference type="InterPro" id="IPR056629">
    <property type="entry name" value="KH_N4BP1_1st"/>
</dbReference>
<protein>
    <submittedName>
        <fullName evidence="9">NEDD4-binding protein 1</fullName>
    </submittedName>
</protein>
<dbReference type="Pfam" id="PF23255">
    <property type="entry name" value="DUF7070"/>
    <property type="match status" value="1"/>
</dbReference>
<gene>
    <name evidence="9" type="ORF">HHUSO_G34607</name>
</gene>
<proteinExistence type="inferred from homology"/>
<dbReference type="Pfam" id="PF11977">
    <property type="entry name" value="RNase_Zc3h12a"/>
    <property type="match status" value="1"/>
</dbReference>
<feature type="domain" description="N4BP1 C-terminal UBA" evidence="7">
    <location>
        <begin position="867"/>
        <end position="912"/>
    </location>
</feature>
<dbReference type="Pfam" id="PF23050">
    <property type="entry name" value="KH_N4BP1_1st"/>
    <property type="match status" value="1"/>
</dbReference>
<evidence type="ECO:0000256" key="1">
    <source>
        <dbReference type="ARBA" id="ARBA00038274"/>
    </source>
</evidence>
<feature type="domain" description="N4BP1 first type I KH-domain" evidence="4">
    <location>
        <begin position="13"/>
        <end position="90"/>
    </location>
</feature>
<reference evidence="9 10" key="1">
    <citation type="submission" date="2021-05" db="EMBL/GenBank/DDBJ databases">
        <authorList>
            <person name="Zahm M."/>
            <person name="Klopp C."/>
            <person name="Cabau C."/>
            <person name="Kuhl H."/>
            <person name="Suciu R."/>
            <person name="Ciorpac M."/>
            <person name="Holostenco D."/>
            <person name="Gessner J."/>
            <person name="Wuertz S."/>
            <person name="Hohne C."/>
            <person name="Stock M."/>
            <person name="Gislard M."/>
            <person name="Lluch J."/>
            <person name="Milhes M."/>
            <person name="Lampietro C."/>
            <person name="Lopez Roques C."/>
            <person name="Donnadieu C."/>
            <person name="Du K."/>
            <person name="Schartl M."/>
            <person name="Guiguen Y."/>
        </authorList>
    </citation>
    <scope>NUCLEOTIDE SEQUENCE [LARGE SCALE GENOMIC DNA]</scope>
    <source>
        <strain evidence="9">Hh-F2</strain>
        <tissue evidence="9">Blood</tissue>
    </source>
</reference>
<dbReference type="Gene3D" id="3.40.50.11980">
    <property type="match status" value="1"/>
</dbReference>
<sequence>MNPSPADYQVELDEFAAPAAVEGTLRSNKARVEAIFRVAFNIIGVLSTAGEPCSSQSLDCNEEDRQTWLQLRGRRADVHSAKVFIRGLCSQELQMEVLYPRDLHCVFTGAKQLFLECLIRGSGAFITVQSQGRLLLLGLTEPVVLARSRILDLVEKYERNQRIPEPHETATKSRFKMLVESRADKHTLDLLLLPSAVKEELLELASACTEPGSPRLKHRACAPTFNTPSVTQHAEESTEPHFYPQFDILDLPKTATESVSEDPQTPPFNPCHPQLHQASGDSLLLSSGTEKEFQILLKFFTTMGYQEEVVGKVLAESGLVEASQILDRIQQEQESSVPEEEEEPDLGSDDFVLGVIKSAAARCGYTEEEVLEVYRESGGASIHGLLAQLQADREGETGGPQSESAGRAKDRGAVEPECETKPNKEESRETVEEREVETRLDHYSNQIMMAYQHLGENNKTPDQAVGVLQDQTLNQRDVDLDFFDQVQAPQCTPKKNRAKAGSPPFLDQTRPKMDRHSPPTVKGPPHNVYNSGKQDSPLLDPQLNRPAMGGKAVRGKDRKRAPERGAMVTGQQRYLESLQTPFDLKLTDAPGEESLRHVIIDGSNVAMTHGLGQYFSCRGIALAVQFFWNKGHRNITVFVPQWRQKRDARIKEQKYLTELQNVGLLSYTPSREVEGKRISAHDDRFMLQLAEKADGVILTNDNLRDFIDKSPAWRNLIKKRLLQYTFVGDLLMVPDDPLGRSGPHLDEFLSKTHRSPAAGSHTYAGRVPANPIPSPPRAQTEVLQYRDHTLGGAAGVPQYRGRPAGLSREEEEQQYPSKPAGVNRAEDGLLQYNSRPADVSRVEAGLQYPTRPAGVSREAPEGHTGHRRAQETECLKKQLLEVFSDQESALDIVLNCNPTVRDVNKLSEMILSFEM</sequence>
<dbReference type="InterPro" id="IPR056630">
    <property type="entry name" value="KH_N4BP1_2nd"/>
</dbReference>
<evidence type="ECO:0000259" key="4">
    <source>
        <dbReference type="Pfam" id="PF23050"/>
    </source>
</evidence>
<dbReference type="Pfam" id="PF23054">
    <property type="entry name" value="UBA_N4BP1_C"/>
    <property type="match status" value="1"/>
</dbReference>
<dbReference type="InterPro" id="IPR056578">
    <property type="entry name" value="UBA_N4BP1_C"/>
</dbReference>